<evidence type="ECO:0000256" key="1">
    <source>
        <dbReference type="SAM" id="Phobius"/>
    </source>
</evidence>
<keyword evidence="1" id="KW-1133">Transmembrane helix</keyword>
<dbReference type="RefSeq" id="WP_131153439.1">
    <property type="nucleotide sequence ID" value="NZ_CP036402.1"/>
</dbReference>
<feature type="transmembrane region" description="Helical" evidence="1">
    <location>
        <begin position="12"/>
        <end position="29"/>
    </location>
</feature>
<feature type="transmembrane region" description="Helical" evidence="1">
    <location>
        <begin position="41"/>
        <end position="60"/>
    </location>
</feature>
<evidence type="ECO:0000313" key="2">
    <source>
        <dbReference type="EMBL" id="QBI18441.1"/>
    </source>
</evidence>
<keyword evidence="1" id="KW-0812">Transmembrane</keyword>
<evidence type="ECO:0000313" key="3">
    <source>
        <dbReference type="Proteomes" id="UP000291469"/>
    </source>
</evidence>
<dbReference type="EMBL" id="CP036402">
    <property type="protein sequence ID" value="QBI18441.1"/>
    <property type="molecule type" value="Genomic_DNA"/>
</dbReference>
<sequence length="147" mass="16047">MKKVVWQLGRVAVLLLLLAAIGYVQHLAIQPWRMISHSDLVWPWLVSAALVVVFLVIALVGRNGRQSRIILLVEMFVSATFGLMPPSLWLQWFFSGPLDWLPDNFLLITGAGNTNGFAAAVSIAWLVAAGMALVRRVGSDAQEGLPG</sequence>
<dbReference type="AlphaFoldDB" id="A0A411YB51"/>
<accession>A0A411YB51</accession>
<gene>
    <name evidence="2" type="ORF">ER308_01895</name>
</gene>
<feature type="transmembrane region" description="Helical" evidence="1">
    <location>
        <begin position="114"/>
        <end position="134"/>
    </location>
</feature>
<reference evidence="2 3" key="1">
    <citation type="submission" date="2019-01" db="EMBL/GenBank/DDBJ databases">
        <title>Egibacter rhizosphaerae EGI 80759T.</title>
        <authorList>
            <person name="Chen D.-D."/>
            <person name="Tian Y."/>
            <person name="Jiao J.-Y."/>
            <person name="Zhang X.-T."/>
            <person name="Zhang Y.-G."/>
            <person name="Zhang Y."/>
            <person name="Xiao M."/>
            <person name="Shu W.-S."/>
            <person name="Li W.-J."/>
        </authorList>
    </citation>
    <scope>NUCLEOTIDE SEQUENCE [LARGE SCALE GENOMIC DNA]</scope>
    <source>
        <strain evidence="2 3">EGI 80759</strain>
    </source>
</reference>
<organism evidence="2 3">
    <name type="scientific">Egibacter rhizosphaerae</name>
    <dbReference type="NCBI Taxonomy" id="1670831"/>
    <lineage>
        <taxon>Bacteria</taxon>
        <taxon>Bacillati</taxon>
        <taxon>Actinomycetota</taxon>
        <taxon>Nitriliruptoria</taxon>
        <taxon>Egibacterales</taxon>
        <taxon>Egibacteraceae</taxon>
        <taxon>Egibacter</taxon>
    </lineage>
</organism>
<keyword evidence="1" id="KW-0472">Membrane</keyword>
<dbReference type="Proteomes" id="UP000291469">
    <property type="component" value="Chromosome"/>
</dbReference>
<dbReference type="KEGG" id="erz:ER308_01895"/>
<name>A0A411YB51_9ACTN</name>
<feature type="transmembrane region" description="Helical" evidence="1">
    <location>
        <begin position="72"/>
        <end position="94"/>
    </location>
</feature>
<protein>
    <submittedName>
        <fullName evidence="2">Uncharacterized protein</fullName>
    </submittedName>
</protein>
<proteinExistence type="predicted"/>
<keyword evidence="3" id="KW-1185">Reference proteome</keyword>